<reference evidence="1" key="1">
    <citation type="journal article" date="2020" name="Stud. Mycol.">
        <title>101 Dothideomycetes genomes: a test case for predicting lifestyles and emergence of pathogens.</title>
        <authorList>
            <person name="Haridas S."/>
            <person name="Albert R."/>
            <person name="Binder M."/>
            <person name="Bloem J."/>
            <person name="Labutti K."/>
            <person name="Salamov A."/>
            <person name="Andreopoulos B."/>
            <person name="Baker S."/>
            <person name="Barry K."/>
            <person name="Bills G."/>
            <person name="Bluhm B."/>
            <person name="Cannon C."/>
            <person name="Castanera R."/>
            <person name="Culley D."/>
            <person name="Daum C."/>
            <person name="Ezra D."/>
            <person name="Gonzalez J."/>
            <person name="Henrissat B."/>
            <person name="Kuo A."/>
            <person name="Liang C."/>
            <person name="Lipzen A."/>
            <person name="Lutzoni F."/>
            <person name="Magnuson J."/>
            <person name="Mondo S."/>
            <person name="Nolan M."/>
            <person name="Ohm R."/>
            <person name="Pangilinan J."/>
            <person name="Park H.-J."/>
            <person name="Ramirez L."/>
            <person name="Alfaro M."/>
            <person name="Sun H."/>
            <person name="Tritt A."/>
            <person name="Yoshinaga Y."/>
            <person name="Zwiers L.-H."/>
            <person name="Turgeon B."/>
            <person name="Goodwin S."/>
            <person name="Spatafora J."/>
            <person name="Crous P."/>
            <person name="Grigoriev I."/>
        </authorList>
    </citation>
    <scope>NUCLEOTIDE SEQUENCE</scope>
    <source>
        <strain evidence="1">CBS 122367</strain>
    </source>
</reference>
<dbReference type="EMBL" id="MU005611">
    <property type="protein sequence ID" value="KAF2678588.1"/>
    <property type="molecule type" value="Genomic_DNA"/>
</dbReference>
<protein>
    <submittedName>
        <fullName evidence="1">Uncharacterized protein</fullName>
    </submittedName>
</protein>
<evidence type="ECO:0000313" key="1">
    <source>
        <dbReference type="EMBL" id="KAF2678588.1"/>
    </source>
</evidence>
<gene>
    <name evidence="1" type="ORF">K458DRAFT_272216</name>
</gene>
<sequence>IPARPEGVNSQTFHASQFEQFDQIAAEYNFDFLNPAVIHAPVFLFARTGPSVEPCYPEGALNNGWTGDGPNPGTDAYSKGDHFPVYVGATWCGDKGEWRLNYDVYYVHD</sequence>
<keyword evidence="2" id="KW-1185">Reference proteome</keyword>
<proteinExistence type="predicted"/>
<feature type="non-terminal residue" evidence="1">
    <location>
        <position position="1"/>
    </location>
</feature>
<name>A0A6G1IKG8_9PLEO</name>
<organism evidence="1 2">
    <name type="scientific">Lentithecium fluviatile CBS 122367</name>
    <dbReference type="NCBI Taxonomy" id="1168545"/>
    <lineage>
        <taxon>Eukaryota</taxon>
        <taxon>Fungi</taxon>
        <taxon>Dikarya</taxon>
        <taxon>Ascomycota</taxon>
        <taxon>Pezizomycotina</taxon>
        <taxon>Dothideomycetes</taxon>
        <taxon>Pleosporomycetidae</taxon>
        <taxon>Pleosporales</taxon>
        <taxon>Massarineae</taxon>
        <taxon>Lentitheciaceae</taxon>
        <taxon>Lentithecium</taxon>
    </lineage>
</organism>
<dbReference type="AlphaFoldDB" id="A0A6G1IKG8"/>
<evidence type="ECO:0000313" key="2">
    <source>
        <dbReference type="Proteomes" id="UP000799291"/>
    </source>
</evidence>
<dbReference type="OrthoDB" id="10255963at2759"/>
<feature type="non-terminal residue" evidence="1">
    <location>
        <position position="109"/>
    </location>
</feature>
<accession>A0A6G1IKG8</accession>
<dbReference type="Proteomes" id="UP000799291">
    <property type="component" value="Unassembled WGS sequence"/>
</dbReference>